<protein>
    <submittedName>
        <fullName evidence="6">Restriction endonuclease subunit S</fullName>
    </submittedName>
</protein>
<dbReference type="Gene3D" id="3.90.220.20">
    <property type="entry name" value="DNA methylase specificity domains"/>
    <property type="match status" value="2"/>
</dbReference>
<keyword evidence="6" id="KW-0378">Hydrolase</keyword>
<dbReference type="InterPro" id="IPR052021">
    <property type="entry name" value="Type-I_RS_S_subunit"/>
</dbReference>
<evidence type="ECO:0000313" key="7">
    <source>
        <dbReference type="Proteomes" id="UP001339883"/>
    </source>
</evidence>
<evidence type="ECO:0000256" key="4">
    <source>
        <dbReference type="SAM" id="Coils"/>
    </source>
</evidence>
<keyword evidence="6" id="KW-0540">Nuclease</keyword>
<dbReference type="Pfam" id="PF01420">
    <property type="entry name" value="Methylase_S"/>
    <property type="match status" value="2"/>
</dbReference>
<sequence>MEKKTCPELRFKGFDQDWSIILLGNLMNVGSVKRVHQADWCDTGVRFLRARDIVAFAKNEDIADPIYISQDRYEEYSKLSGKVKVGDLLVTGVGTIGIPLLVKKDDPLYFKDGNVIWFKNDNVINGLFLYYSFINDITQNFIRDSSGIGTVGTYTITSGKQTPIYLPKENEQAQIGHFFENLDQSIALHEKKLAQTQNLKKAMLEKMFPKVGSKQPEIRLKGFSGDWELSYLDNILESLPNNTLSRADLNYSKGEIKSIHYGDILIKYGVIIDCEVDEIPFITDCQIADFKSHKLKNGDIIFADTAEDDAVGKAVELRDINDLFIVSGLHTMAYRPKIKLSPNYLGYYLNTQSYRRQLSVLMQGVKVLSISKKNLSKTQVLYPSSEQEQQKIGEYFKTLDQTLTLRQQQLQTLKKLKQAFLEKMFV</sequence>
<feature type="domain" description="Type I restriction modification DNA specificity" evidence="5">
    <location>
        <begin position="226"/>
        <end position="414"/>
    </location>
</feature>
<keyword evidence="7" id="KW-1185">Reference proteome</keyword>
<keyword evidence="3" id="KW-0238">DNA-binding</keyword>
<keyword evidence="2" id="KW-0680">Restriction system</keyword>
<evidence type="ECO:0000256" key="3">
    <source>
        <dbReference type="ARBA" id="ARBA00023125"/>
    </source>
</evidence>
<gene>
    <name evidence="6" type="ORF">I2F25_01230</name>
</gene>
<dbReference type="PANTHER" id="PTHR30408">
    <property type="entry name" value="TYPE-1 RESTRICTION ENZYME ECOKI SPECIFICITY PROTEIN"/>
    <property type="match status" value="1"/>
</dbReference>
<feature type="domain" description="Type I restriction modification DNA specificity" evidence="5">
    <location>
        <begin position="65"/>
        <end position="195"/>
    </location>
</feature>
<dbReference type="PANTHER" id="PTHR30408:SF12">
    <property type="entry name" value="TYPE I RESTRICTION ENZYME MJAVIII SPECIFICITY SUBUNIT"/>
    <property type="match status" value="1"/>
</dbReference>
<evidence type="ECO:0000256" key="2">
    <source>
        <dbReference type="ARBA" id="ARBA00022747"/>
    </source>
</evidence>
<comment type="caution">
    <text evidence="6">The sequence shown here is derived from an EMBL/GenBank/DDBJ whole genome shotgun (WGS) entry which is preliminary data.</text>
</comment>
<dbReference type="EMBL" id="VTDN01000001">
    <property type="protein sequence ID" value="MEB5475688.1"/>
    <property type="molecule type" value="Genomic_DNA"/>
</dbReference>
<keyword evidence="6" id="KW-0255">Endonuclease</keyword>
<comment type="similarity">
    <text evidence="1">Belongs to the type-I restriction system S methylase family.</text>
</comment>
<dbReference type="Proteomes" id="UP001339883">
    <property type="component" value="Unassembled WGS sequence"/>
</dbReference>
<evidence type="ECO:0000259" key="5">
    <source>
        <dbReference type="Pfam" id="PF01420"/>
    </source>
</evidence>
<dbReference type="RefSeq" id="WP_325774328.1">
    <property type="nucleotide sequence ID" value="NZ_VTDN01000001.1"/>
</dbReference>
<name>A0ABU6DQK5_9GAMM</name>
<dbReference type="GO" id="GO:0004519">
    <property type="term" value="F:endonuclease activity"/>
    <property type="evidence" value="ECO:0007669"/>
    <property type="project" value="UniProtKB-KW"/>
</dbReference>
<organism evidence="6 7">
    <name type="scientific">Acinetobacter pollinis</name>
    <dbReference type="NCBI Taxonomy" id="2605270"/>
    <lineage>
        <taxon>Bacteria</taxon>
        <taxon>Pseudomonadati</taxon>
        <taxon>Pseudomonadota</taxon>
        <taxon>Gammaproteobacteria</taxon>
        <taxon>Moraxellales</taxon>
        <taxon>Moraxellaceae</taxon>
        <taxon>Acinetobacter</taxon>
    </lineage>
</organism>
<evidence type="ECO:0000256" key="1">
    <source>
        <dbReference type="ARBA" id="ARBA00010923"/>
    </source>
</evidence>
<reference evidence="6 7" key="1">
    <citation type="submission" date="2019-08" db="EMBL/GenBank/DDBJ databases">
        <title>Five species of Acinetobacter isolated from floral nectar and animal pollinators.</title>
        <authorList>
            <person name="Hendry T.A."/>
        </authorList>
    </citation>
    <scope>NUCLEOTIDE SEQUENCE [LARGE SCALE GENOMIC DNA]</scope>
    <source>
        <strain evidence="6 7">MD18.27</strain>
    </source>
</reference>
<proteinExistence type="inferred from homology"/>
<keyword evidence="4" id="KW-0175">Coiled coil</keyword>
<dbReference type="InterPro" id="IPR044946">
    <property type="entry name" value="Restrct_endonuc_typeI_TRD_sf"/>
</dbReference>
<dbReference type="Gene3D" id="1.10.287.1120">
    <property type="entry name" value="Bipartite methylase S protein"/>
    <property type="match status" value="1"/>
</dbReference>
<dbReference type="SUPFAM" id="SSF116734">
    <property type="entry name" value="DNA methylase specificity domain"/>
    <property type="match status" value="2"/>
</dbReference>
<accession>A0ABU6DQK5</accession>
<dbReference type="InterPro" id="IPR000055">
    <property type="entry name" value="Restrct_endonuc_typeI_TRD"/>
</dbReference>
<feature type="coiled-coil region" evidence="4">
    <location>
        <begin position="179"/>
        <end position="206"/>
    </location>
</feature>
<evidence type="ECO:0000313" key="6">
    <source>
        <dbReference type="EMBL" id="MEB5475688.1"/>
    </source>
</evidence>